<dbReference type="InterPro" id="IPR042099">
    <property type="entry name" value="ANL_N_sf"/>
</dbReference>
<dbReference type="Pfam" id="PF00501">
    <property type="entry name" value="AMP-binding"/>
    <property type="match status" value="1"/>
</dbReference>
<dbReference type="SMART" id="SM00563">
    <property type="entry name" value="PlsC"/>
    <property type="match status" value="1"/>
</dbReference>
<dbReference type="Gene3D" id="3.30.300.30">
    <property type="match status" value="1"/>
</dbReference>
<feature type="transmembrane region" description="Helical" evidence="4">
    <location>
        <begin position="170"/>
        <end position="188"/>
    </location>
</feature>
<dbReference type="PANTHER" id="PTHR43767:SF1">
    <property type="entry name" value="NONRIBOSOMAL PEPTIDE SYNTHASE PES1 (EUROFUNG)-RELATED"/>
    <property type="match status" value="1"/>
</dbReference>
<evidence type="ECO:0000256" key="4">
    <source>
        <dbReference type="SAM" id="Phobius"/>
    </source>
</evidence>
<dbReference type="Proteomes" id="UP000075766">
    <property type="component" value="Unassembled WGS sequence"/>
</dbReference>
<dbReference type="Pfam" id="PF07690">
    <property type="entry name" value="MFS_1"/>
    <property type="match status" value="1"/>
</dbReference>
<evidence type="ECO:0000259" key="5">
    <source>
        <dbReference type="SMART" id="SM00563"/>
    </source>
</evidence>
<keyword evidence="3 4" id="KW-0472">Membrane</keyword>
<dbReference type="InterPro" id="IPR002123">
    <property type="entry name" value="Plipid/glycerol_acylTrfase"/>
</dbReference>
<name>A0ABR5VLU1_MARGR</name>
<accession>A0ABR5VLU1</accession>
<sequence>MDQSPRPTATTQLQALVALNGLVAGGVLALLHRALSPAATAPLAEPLVWALLLAPPALLAHAIGGRIDRHGATPLLRLAAWTQALLVAGLAGLQWLGWPGTPWLAALLLGAQLALFAPAVVARLQGLTGKHRLGVANAQLLGALGLGLLAGWSLLLVTPTGADLATRLRQLLPALVPLALAALAQLALTRALARVPEPTPAPPRAQPLLAEIRALRANPVIWRSLIGLTLFWAIAAGLLFGLPAALDERPLPLLWPLTAGLIGLVLGALLAARLSRDHIESALASFGVIGVAVSLLLLPGLSGGAQVLALAAFGLAGALFLVPLQALIQFHVTARHGGALGCAQALSRAGVLGGTLAVAAALALGVAPGALLGVLALTALLGAGYTLYHLPQSLARFVAGRLLATRYRLAVIGVEQLPPLGGVLLLGNHVSWIDWAVVQMAAPRPVRFVMERGLYERWYLRHLLDFFGVIPISGGASREATARVTRLLEAGEVVCLFPEGTLSKNGQLSAFKRGFERAASAATGAVIVPFYLRGLWGSRFSHASDQLKANRRVGRTRDLVVAFGAPMTRESSAEQVKQAVFELSVSSWQRHVEQLPSLPEAWLEANRRTPARVCLADAEGASLGQPRLAGAALAFALEIRAHCPGPRVGILLPASVGAALANLAALLAGKTVVNLNYTTGPEVLRQSIARADCGVVLTSRRFRARLAQRGIDLDAALDGVEAVALEDLRGRIGRVRPLLLIVLARLLPPRWLLRALGARLDADETAAILFSSGSEGLPKGVELTHRNILANVRQIADVLNTERDDLILANLPPFHAFGLTVTTFLPLLEGIPVVCHPDPTDALANARAIARYRATVLCSTSSFLRLYLRHPRVHPLMLQSLRVVVAGAERLDPEVRKSFLLRFNKPIYEGYGATETTPVASVNVPDALETATWKVQIGSRPGSVGMPLPGTSFRIVDPEDLRTLPPGEEGLILIGGVQVMKGYLDDPERTAAAVITLDGMRWYRTGDKGRVDADGFLTIVERYSRFAKIGGEMVGLGHVEQQVKAALACPELDLVATTLPDPRKGERIVLLVSAVLELDQLRGQLRTAGMTPLEMPAEIHQVERIPRLGSGKVDYGASRRLAADLTARGRAQHAP</sequence>
<dbReference type="CDD" id="cd07989">
    <property type="entry name" value="LPLAT_AGPAT-like"/>
    <property type="match status" value="1"/>
</dbReference>
<gene>
    <name evidence="6" type="ORF">AY586_06035</name>
</gene>
<dbReference type="Gene3D" id="1.20.1250.20">
    <property type="entry name" value="MFS general substrate transporter like domains"/>
    <property type="match status" value="1"/>
</dbReference>
<dbReference type="InterPro" id="IPR050237">
    <property type="entry name" value="ATP-dep_AMP-bd_enzyme"/>
</dbReference>
<dbReference type="RefSeq" id="WP_062271574.1">
    <property type="nucleotide sequence ID" value="NZ_LSYU01000002.1"/>
</dbReference>
<proteinExistence type="predicted"/>
<dbReference type="Pfam" id="PF01553">
    <property type="entry name" value="Acyltransferase"/>
    <property type="match status" value="1"/>
</dbReference>
<keyword evidence="2 4" id="KW-1133">Transmembrane helix</keyword>
<keyword evidence="1 4" id="KW-0812">Transmembrane</keyword>
<dbReference type="Gene3D" id="3.40.50.12780">
    <property type="entry name" value="N-terminal domain of ligase-like"/>
    <property type="match status" value="1"/>
</dbReference>
<dbReference type="PROSITE" id="PS00455">
    <property type="entry name" value="AMP_BINDING"/>
    <property type="match status" value="1"/>
</dbReference>
<protein>
    <submittedName>
        <fullName evidence="6">2-acyl-glycerophospho-ethanolamine acyltransferase</fullName>
    </submittedName>
</protein>
<feature type="transmembrane region" description="Helical" evidence="4">
    <location>
        <begin position="307"/>
        <end position="324"/>
    </location>
</feature>
<organism evidence="6 7">
    <name type="scientific">Marichromatium gracile</name>
    <name type="common">Chromatium gracile</name>
    <dbReference type="NCBI Taxonomy" id="1048"/>
    <lineage>
        <taxon>Bacteria</taxon>
        <taxon>Pseudomonadati</taxon>
        <taxon>Pseudomonadota</taxon>
        <taxon>Gammaproteobacteria</taxon>
        <taxon>Chromatiales</taxon>
        <taxon>Chromatiaceae</taxon>
        <taxon>Marichromatium</taxon>
    </lineage>
</organism>
<feature type="transmembrane region" description="Helical" evidence="4">
    <location>
        <begin position="283"/>
        <end position="301"/>
    </location>
</feature>
<feature type="transmembrane region" description="Helical" evidence="4">
    <location>
        <begin position="103"/>
        <end position="122"/>
    </location>
</feature>
<dbReference type="PANTHER" id="PTHR43767">
    <property type="entry name" value="LONG-CHAIN-FATTY-ACID--COA LIGASE"/>
    <property type="match status" value="1"/>
</dbReference>
<feature type="transmembrane region" description="Helical" evidence="4">
    <location>
        <begin position="134"/>
        <end position="158"/>
    </location>
</feature>
<dbReference type="InterPro" id="IPR045851">
    <property type="entry name" value="AMP-bd_C_sf"/>
</dbReference>
<dbReference type="SUPFAM" id="SSF69593">
    <property type="entry name" value="Glycerol-3-phosphate (1)-acyltransferase"/>
    <property type="match status" value="1"/>
</dbReference>
<feature type="transmembrane region" description="Helical" evidence="4">
    <location>
        <begin position="220"/>
        <end position="241"/>
    </location>
</feature>
<dbReference type="SUPFAM" id="SSF56801">
    <property type="entry name" value="Acetyl-CoA synthetase-like"/>
    <property type="match status" value="1"/>
</dbReference>
<dbReference type="EMBL" id="LSYU01000002">
    <property type="protein sequence ID" value="KXX66305.1"/>
    <property type="molecule type" value="Genomic_DNA"/>
</dbReference>
<evidence type="ECO:0000256" key="3">
    <source>
        <dbReference type="ARBA" id="ARBA00023136"/>
    </source>
</evidence>
<dbReference type="InterPro" id="IPR000873">
    <property type="entry name" value="AMP-dep_synth/lig_dom"/>
</dbReference>
<keyword evidence="7" id="KW-1185">Reference proteome</keyword>
<dbReference type="SUPFAM" id="SSF103473">
    <property type="entry name" value="MFS general substrate transporter"/>
    <property type="match status" value="1"/>
</dbReference>
<keyword evidence="6" id="KW-0012">Acyltransferase</keyword>
<feature type="domain" description="Phospholipid/glycerol acyltransferase" evidence="5">
    <location>
        <begin position="423"/>
        <end position="535"/>
    </location>
</feature>
<evidence type="ECO:0000313" key="6">
    <source>
        <dbReference type="EMBL" id="KXX66305.1"/>
    </source>
</evidence>
<feature type="transmembrane region" description="Helical" evidence="4">
    <location>
        <begin position="12"/>
        <end position="35"/>
    </location>
</feature>
<comment type="caution">
    <text evidence="6">The sequence shown here is derived from an EMBL/GenBank/DDBJ whole genome shotgun (WGS) entry which is preliminary data.</text>
</comment>
<reference evidence="6 7" key="1">
    <citation type="submission" date="2016-02" db="EMBL/GenBank/DDBJ databases">
        <title>Genome sequence of Marichromatium gracile YL-28, a purple sulfur bacterium.</title>
        <authorList>
            <person name="Zhao C."/>
            <person name="Hong X."/>
            <person name="Chen S."/>
            <person name="Yang S."/>
        </authorList>
    </citation>
    <scope>NUCLEOTIDE SEQUENCE [LARGE SCALE GENOMIC DNA]</scope>
    <source>
        <strain evidence="6 7">YL28</strain>
    </source>
</reference>
<feature type="transmembrane region" description="Helical" evidence="4">
    <location>
        <begin position="253"/>
        <end position="271"/>
    </location>
</feature>
<dbReference type="InterPro" id="IPR036259">
    <property type="entry name" value="MFS_trans_sf"/>
</dbReference>
<evidence type="ECO:0000313" key="7">
    <source>
        <dbReference type="Proteomes" id="UP000075766"/>
    </source>
</evidence>
<dbReference type="GO" id="GO:0016746">
    <property type="term" value="F:acyltransferase activity"/>
    <property type="evidence" value="ECO:0007669"/>
    <property type="project" value="UniProtKB-KW"/>
</dbReference>
<feature type="transmembrane region" description="Helical" evidence="4">
    <location>
        <begin position="75"/>
        <end position="97"/>
    </location>
</feature>
<keyword evidence="6" id="KW-0808">Transferase</keyword>
<dbReference type="InterPro" id="IPR020845">
    <property type="entry name" value="AMP-binding_CS"/>
</dbReference>
<dbReference type="InterPro" id="IPR011701">
    <property type="entry name" value="MFS"/>
</dbReference>
<feature type="transmembrane region" description="Helical" evidence="4">
    <location>
        <begin position="47"/>
        <end position="63"/>
    </location>
</feature>
<evidence type="ECO:0000256" key="2">
    <source>
        <dbReference type="ARBA" id="ARBA00022989"/>
    </source>
</evidence>
<evidence type="ECO:0000256" key="1">
    <source>
        <dbReference type="ARBA" id="ARBA00022692"/>
    </source>
</evidence>
<feature type="transmembrane region" description="Helical" evidence="4">
    <location>
        <begin position="345"/>
        <end position="364"/>
    </location>
</feature>